<dbReference type="EMBL" id="SDMP01000020">
    <property type="protein sequence ID" value="RYQ83522.1"/>
    <property type="molecule type" value="Genomic_DNA"/>
</dbReference>
<evidence type="ECO:0000256" key="5">
    <source>
        <dbReference type="SAM" id="Phobius"/>
    </source>
</evidence>
<feature type="transmembrane region" description="Helical" evidence="5">
    <location>
        <begin position="144"/>
        <end position="165"/>
    </location>
</feature>
<evidence type="ECO:0000313" key="7">
    <source>
        <dbReference type="EMBL" id="RYQ83522.1"/>
    </source>
</evidence>
<proteinExistence type="predicted"/>
<dbReference type="GO" id="GO:0008270">
    <property type="term" value="F:zinc ion binding"/>
    <property type="evidence" value="ECO:0007669"/>
    <property type="project" value="UniProtKB-KW"/>
</dbReference>
<evidence type="ECO:0000256" key="1">
    <source>
        <dbReference type="ARBA" id="ARBA00022723"/>
    </source>
</evidence>
<gene>
    <name evidence="7" type="ORF">Ahy_B10g102231</name>
</gene>
<name>A0A444X1R5_ARAHY</name>
<keyword evidence="8" id="KW-1185">Reference proteome</keyword>
<dbReference type="Proteomes" id="UP000289738">
    <property type="component" value="Chromosome B10"/>
</dbReference>
<organism evidence="7 8">
    <name type="scientific">Arachis hypogaea</name>
    <name type="common">Peanut</name>
    <dbReference type="NCBI Taxonomy" id="3818"/>
    <lineage>
        <taxon>Eukaryota</taxon>
        <taxon>Viridiplantae</taxon>
        <taxon>Streptophyta</taxon>
        <taxon>Embryophyta</taxon>
        <taxon>Tracheophyta</taxon>
        <taxon>Spermatophyta</taxon>
        <taxon>Magnoliopsida</taxon>
        <taxon>eudicotyledons</taxon>
        <taxon>Gunneridae</taxon>
        <taxon>Pentapetalae</taxon>
        <taxon>rosids</taxon>
        <taxon>fabids</taxon>
        <taxon>Fabales</taxon>
        <taxon>Fabaceae</taxon>
        <taxon>Papilionoideae</taxon>
        <taxon>50 kb inversion clade</taxon>
        <taxon>dalbergioids sensu lato</taxon>
        <taxon>Dalbergieae</taxon>
        <taxon>Pterocarpus clade</taxon>
        <taxon>Arachis</taxon>
    </lineage>
</organism>
<comment type="caution">
    <text evidence="7">The sequence shown here is derived from an EMBL/GenBank/DDBJ whole genome shotgun (WGS) entry which is preliminary data.</text>
</comment>
<keyword evidence="2 4" id="KW-0863">Zinc-finger</keyword>
<dbReference type="InterPro" id="IPR010666">
    <property type="entry name" value="Znf_GRF"/>
</dbReference>
<dbReference type="AlphaFoldDB" id="A0A444X1R5"/>
<evidence type="ECO:0000256" key="3">
    <source>
        <dbReference type="ARBA" id="ARBA00022833"/>
    </source>
</evidence>
<keyword evidence="5" id="KW-1133">Transmembrane helix</keyword>
<keyword evidence="3" id="KW-0862">Zinc</keyword>
<keyword evidence="5" id="KW-0812">Transmembrane</keyword>
<sequence>MRNPGPSTHFQRDSAARALSWRFMVHIGRLKRLADVESNRSSATGNWKGNNVRSRRSAVPEWCGCGRRPILRWSGTESHPNKPFFGCPNYNTSGKNWCGLFVWADSVQDKVLLKSDEEDEYSGMKMNIAWKVGKLEADVRNVKLMVQVLGLGVFVLFVFVLMLLLKV</sequence>
<reference evidence="7 8" key="1">
    <citation type="submission" date="2019-01" db="EMBL/GenBank/DDBJ databases">
        <title>Sequencing of cultivated peanut Arachis hypogaea provides insights into genome evolution and oil improvement.</title>
        <authorList>
            <person name="Chen X."/>
        </authorList>
    </citation>
    <scope>NUCLEOTIDE SEQUENCE [LARGE SCALE GENOMIC DNA]</scope>
    <source>
        <strain evidence="8">cv. Fuhuasheng</strain>
        <tissue evidence="7">Leaves</tissue>
    </source>
</reference>
<keyword evidence="1" id="KW-0479">Metal-binding</keyword>
<protein>
    <recommendedName>
        <fullName evidence="6">GRF-type domain-containing protein</fullName>
    </recommendedName>
</protein>
<keyword evidence="5" id="KW-0472">Membrane</keyword>
<accession>A0A444X1R5</accession>
<evidence type="ECO:0000259" key="6">
    <source>
        <dbReference type="PROSITE" id="PS51999"/>
    </source>
</evidence>
<evidence type="ECO:0000256" key="2">
    <source>
        <dbReference type="ARBA" id="ARBA00022771"/>
    </source>
</evidence>
<evidence type="ECO:0000313" key="8">
    <source>
        <dbReference type="Proteomes" id="UP000289738"/>
    </source>
</evidence>
<feature type="domain" description="GRF-type" evidence="6">
    <location>
        <begin position="63"/>
        <end position="107"/>
    </location>
</feature>
<evidence type="ECO:0000256" key="4">
    <source>
        <dbReference type="PROSITE-ProRule" id="PRU01343"/>
    </source>
</evidence>
<dbReference type="PROSITE" id="PS51999">
    <property type="entry name" value="ZF_GRF"/>
    <property type="match status" value="1"/>
</dbReference>